<comment type="caution">
    <text evidence="1">The sequence shown here is derived from an EMBL/GenBank/DDBJ whole genome shotgun (WGS) entry which is preliminary data.</text>
</comment>
<gene>
    <name evidence="1" type="ORF">QIS99_30350</name>
</gene>
<organism evidence="1 2">
    <name type="scientific">Streptomyces solicavernae</name>
    <dbReference type="NCBI Taxonomy" id="3043614"/>
    <lineage>
        <taxon>Bacteria</taxon>
        <taxon>Bacillati</taxon>
        <taxon>Actinomycetota</taxon>
        <taxon>Actinomycetes</taxon>
        <taxon>Kitasatosporales</taxon>
        <taxon>Streptomycetaceae</taxon>
        <taxon>Streptomyces</taxon>
    </lineage>
</organism>
<proteinExistence type="predicted"/>
<evidence type="ECO:0000313" key="2">
    <source>
        <dbReference type="Proteomes" id="UP001224661"/>
    </source>
</evidence>
<reference evidence="1 2" key="1">
    <citation type="submission" date="2023-05" db="EMBL/GenBank/DDBJ databases">
        <title>Draft genome sequence of Streptomyces sp. B-S-A8 isolated from a cave soil in Thailand.</title>
        <authorList>
            <person name="Chamroensaksri N."/>
            <person name="Muangham S."/>
        </authorList>
    </citation>
    <scope>NUCLEOTIDE SEQUENCE [LARGE SCALE GENOMIC DNA]</scope>
    <source>
        <strain evidence="1 2">B-S-A8</strain>
    </source>
</reference>
<name>A0ABT6S195_9ACTN</name>
<protein>
    <submittedName>
        <fullName evidence="1">Uncharacterized protein</fullName>
    </submittedName>
</protein>
<keyword evidence="2" id="KW-1185">Reference proteome</keyword>
<sequence>MTTTAELPPTIHVDVPLNLSTSDGNLVRTRQAIGAIRTKTEGLVTFPKVVALMETDESVWVVTHTLTGLRLPFGFPDEEHATAFANQAGPLARWDQEQPDVTHAARLQLVALAEEHDGIADPRVLAALDRRSTEAHDGPAPAEQ</sequence>
<dbReference type="RefSeq" id="WP_282516950.1">
    <property type="nucleotide sequence ID" value="NZ_JASCIR010000050.1"/>
</dbReference>
<dbReference type="Proteomes" id="UP001224661">
    <property type="component" value="Unassembled WGS sequence"/>
</dbReference>
<dbReference type="EMBL" id="JASCIR010000050">
    <property type="protein sequence ID" value="MDI3390462.1"/>
    <property type="molecule type" value="Genomic_DNA"/>
</dbReference>
<accession>A0ABT6S195</accession>
<evidence type="ECO:0000313" key="1">
    <source>
        <dbReference type="EMBL" id="MDI3390462.1"/>
    </source>
</evidence>